<protein>
    <recommendedName>
        <fullName evidence="2">Endonuclease/exonuclease/phosphatase domain-containing protein</fullName>
    </recommendedName>
</protein>
<evidence type="ECO:0000313" key="3">
    <source>
        <dbReference type="EMBL" id="PKI50206.1"/>
    </source>
</evidence>
<sequence length="340" mass="39322">MATRRNSGQITRRSASPRNTRATPMNNSRDSTLERMRNNPRSYWERILRRPTQQWWIQEPDLQLRVEEDLIAYVPGQANRRRWPVDLNSGDAWMGIRRINPRDVEVDRPHVEYMLQVIAPAHCFLRQNAPQLWRSALRREIMLDLECPHLRRNATPTPAPTETVETQLIPLTRRLSNVPVMTATSSTKANIMMILPRQHVHTLLISATTWPLMQGGVETSLQLTPVTDPMYSFPYMPMEARSDHTTNMTHPNLYHMNTLAWNCRVGNASFRRALRDLISNYHPDIMVLTETRLSGDRAARTASSFPFDGFYCTETRGPFGGIWIMWKTDRVQLDISGSTD</sequence>
<name>A0A2I0J3A5_PUNGR</name>
<gene>
    <name evidence="3" type="ORF">CRG98_029389</name>
</gene>
<dbReference type="Pfam" id="PF03372">
    <property type="entry name" value="Exo_endo_phos"/>
    <property type="match status" value="1"/>
</dbReference>
<dbReference type="AlphaFoldDB" id="A0A2I0J3A5"/>
<dbReference type="InterPro" id="IPR005135">
    <property type="entry name" value="Endo/exonuclease/phosphatase"/>
</dbReference>
<evidence type="ECO:0000259" key="2">
    <source>
        <dbReference type="Pfam" id="PF03372"/>
    </source>
</evidence>
<comment type="caution">
    <text evidence="3">The sequence shown here is derived from an EMBL/GenBank/DDBJ whole genome shotgun (WGS) entry which is preliminary data.</text>
</comment>
<dbReference type="EMBL" id="PGOL01002139">
    <property type="protein sequence ID" value="PKI50206.1"/>
    <property type="molecule type" value="Genomic_DNA"/>
</dbReference>
<feature type="domain" description="Endonuclease/exonuclease/phosphatase" evidence="2">
    <location>
        <begin position="260"/>
        <end position="333"/>
    </location>
</feature>
<dbReference type="GO" id="GO:0003824">
    <property type="term" value="F:catalytic activity"/>
    <property type="evidence" value="ECO:0007669"/>
    <property type="project" value="InterPro"/>
</dbReference>
<evidence type="ECO:0000313" key="4">
    <source>
        <dbReference type="Proteomes" id="UP000233551"/>
    </source>
</evidence>
<dbReference type="SUPFAM" id="SSF56219">
    <property type="entry name" value="DNase I-like"/>
    <property type="match status" value="1"/>
</dbReference>
<feature type="region of interest" description="Disordered" evidence="1">
    <location>
        <begin position="1"/>
        <end position="36"/>
    </location>
</feature>
<evidence type="ECO:0000256" key="1">
    <source>
        <dbReference type="SAM" id="MobiDB-lite"/>
    </source>
</evidence>
<dbReference type="PANTHER" id="PTHR35218">
    <property type="entry name" value="RNASE H DOMAIN-CONTAINING PROTEIN"/>
    <property type="match status" value="1"/>
</dbReference>
<feature type="compositionally biased region" description="Polar residues" evidence="1">
    <location>
        <begin position="1"/>
        <end position="30"/>
    </location>
</feature>
<keyword evidence="4" id="KW-1185">Reference proteome</keyword>
<dbReference type="Proteomes" id="UP000233551">
    <property type="component" value="Unassembled WGS sequence"/>
</dbReference>
<organism evidence="3 4">
    <name type="scientific">Punica granatum</name>
    <name type="common">Pomegranate</name>
    <dbReference type="NCBI Taxonomy" id="22663"/>
    <lineage>
        <taxon>Eukaryota</taxon>
        <taxon>Viridiplantae</taxon>
        <taxon>Streptophyta</taxon>
        <taxon>Embryophyta</taxon>
        <taxon>Tracheophyta</taxon>
        <taxon>Spermatophyta</taxon>
        <taxon>Magnoliopsida</taxon>
        <taxon>eudicotyledons</taxon>
        <taxon>Gunneridae</taxon>
        <taxon>Pentapetalae</taxon>
        <taxon>rosids</taxon>
        <taxon>malvids</taxon>
        <taxon>Myrtales</taxon>
        <taxon>Lythraceae</taxon>
        <taxon>Punica</taxon>
    </lineage>
</organism>
<dbReference type="Gene3D" id="3.60.10.10">
    <property type="entry name" value="Endonuclease/exonuclease/phosphatase"/>
    <property type="match status" value="1"/>
</dbReference>
<proteinExistence type="predicted"/>
<dbReference type="PANTHER" id="PTHR35218:SF9">
    <property type="entry name" value="ENDONUCLEASE_EXONUCLEASE_PHOSPHATASE DOMAIN-CONTAINING PROTEIN"/>
    <property type="match status" value="1"/>
</dbReference>
<dbReference type="STRING" id="22663.A0A2I0J3A5"/>
<reference evidence="3 4" key="1">
    <citation type="submission" date="2017-11" db="EMBL/GenBank/DDBJ databases">
        <title>De-novo sequencing of pomegranate (Punica granatum L.) genome.</title>
        <authorList>
            <person name="Akparov Z."/>
            <person name="Amiraslanov A."/>
            <person name="Hajiyeva S."/>
            <person name="Abbasov M."/>
            <person name="Kaur K."/>
            <person name="Hamwieh A."/>
            <person name="Solovyev V."/>
            <person name="Salamov A."/>
            <person name="Braich B."/>
            <person name="Kosarev P."/>
            <person name="Mahmoud A."/>
            <person name="Hajiyev E."/>
            <person name="Babayeva S."/>
            <person name="Izzatullayeva V."/>
            <person name="Mammadov A."/>
            <person name="Mammadov A."/>
            <person name="Sharifova S."/>
            <person name="Ojaghi J."/>
            <person name="Eynullazada K."/>
            <person name="Bayramov B."/>
            <person name="Abdulazimova A."/>
            <person name="Shahmuradov I."/>
        </authorList>
    </citation>
    <scope>NUCLEOTIDE SEQUENCE [LARGE SCALE GENOMIC DNA]</scope>
    <source>
        <strain evidence="4">cv. AG2017</strain>
        <tissue evidence="3">Leaf</tissue>
    </source>
</reference>
<dbReference type="InterPro" id="IPR036691">
    <property type="entry name" value="Endo/exonu/phosph_ase_sf"/>
</dbReference>
<accession>A0A2I0J3A5</accession>